<evidence type="ECO:0000256" key="1">
    <source>
        <dbReference type="SAM" id="MobiDB-lite"/>
    </source>
</evidence>
<accession>A0A078B1E3</accession>
<name>A0A078B1E3_STYLE</name>
<reference evidence="2 3" key="1">
    <citation type="submission" date="2014-06" db="EMBL/GenBank/DDBJ databases">
        <authorList>
            <person name="Swart Estienne"/>
        </authorList>
    </citation>
    <scope>NUCLEOTIDE SEQUENCE [LARGE SCALE GENOMIC DNA]</scope>
    <source>
        <strain evidence="2 3">130c</strain>
    </source>
</reference>
<feature type="compositionally biased region" description="Basic and acidic residues" evidence="1">
    <location>
        <begin position="319"/>
        <end position="330"/>
    </location>
</feature>
<dbReference type="InterPro" id="IPR008972">
    <property type="entry name" value="Cupredoxin"/>
</dbReference>
<evidence type="ECO:0000313" key="3">
    <source>
        <dbReference type="Proteomes" id="UP000039865"/>
    </source>
</evidence>
<sequence>MQLQQKSALKSISFLQKSLKTQFKVINPTAENQQSKGASAVPTRKVFDLSKQYYNEQDEILNDDKPRKDYSNFIVENNSSSHSIFGDSILKQSSGIAPAIKGAVGQSRPILKEEIKTYQIIVRNNKFIPDNLKIEKGSIVEWKIQEDLSEDSELSLYSSSTRSHVIAFNDLPTESSILRLNDTFRVKFHECGHFTYKCQIYTRMKGSIKVFESYQALTQYERELQTFQRYQAAAPFDIRTLKQEESKIKMQKSQDELSQRLIEVLEEENKIETKEETPVINKKFFQEVFDKYNHHLQCEAELTSDDNFQPSEDQEDQEKEEKTFLEEQRNSSKGSKGSSIKQSSIPSHKESSESDHAQSIDNDAKNSISKDIKQELIIDQEQDQKLTPFSLLFHSQNGDVLEQEFLQNQQNQPIIALPSNENIKPQLEILEINISSSILQVEEIPIVVEQEITCAPKKAMFTVRTLEPDRKGGKQISKEYLIQSNNLIQDDPTLAKAADDQLREIEKKQRFKLKRKQYLLKRKEKESNQRKPNAFDMNAAQLIKDKQQKDLIGNKVLKEINCDMTRLQKAMALIQLQYDKSVKTAVYL</sequence>
<feature type="compositionally biased region" description="Basic and acidic residues" evidence="1">
    <location>
        <begin position="347"/>
        <end position="366"/>
    </location>
</feature>
<proteinExistence type="predicted"/>
<protein>
    <submittedName>
        <fullName evidence="2">Uncharacterized protein</fullName>
    </submittedName>
</protein>
<dbReference type="EMBL" id="CCKQ01015216">
    <property type="protein sequence ID" value="CDW87023.1"/>
    <property type="molecule type" value="Genomic_DNA"/>
</dbReference>
<feature type="compositionally biased region" description="Low complexity" evidence="1">
    <location>
        <begin position="331"/>
        <end position="346"/>
    </location>
</feature>
<evidence type="ECO:0000313" key="2">
    <source>
        <dbReference type="EMBL" id="CDW87023.1"/>
    </source>
</evidence>
<dbReference type="AlphaFoldDB" id="A0A078B1E3"/>
<dbReference type="InParanoid" id="A0A078B1E3"/>
<feature type="region of interest" description="Disordered" evidence="1">
    <location>
        <begin position="302"/>
        <end position="366"/>
    </location>
</feature>
<gene>
    <name evidence="2" type="primary">Contig11455.g12255</name>
    <name evidence="2" type="ORF">STYLEM_16125</name>
</gene>
<organism evidence="2 3">
    <name type="scientific">Stylonychia lemnae</name>
    <name type="common">Ciliate</name>
    <dbReference type="NCBI Taxonomy" id="5949"/>
    <lineage>
        <taxon>Eukaryota</taxon>
        <taxon>Sar</taxon>
        <taxon>Alveolata</taxon>
        <taxon>Ciliophora</taxon>
        <taxon>Intramacronucleata</taxon>
        <taxon>Spirotrichea</taxon>
        <taxon>Stichotrichia</taxon>
        <taxon>Sporadotrichida</taxon>
        <taxon>Oxytrichidae</taxon>
        <taxon>Stylonychinae</taxon>
        <taxon>Stylonychia</taxon>
    </lineage>
</organism>
<dbReference type="Proteomes" id="UP000039865">
    <property type="component" value="Unassembled WGS sequence"/>
</dbReference>
<dbReference type="SUPFAM" id="SSF49503">
    <property type="entry name" value="Cupredoxins"/>
    <property type="match status" value="1"/>
</dbReference>
<dbReference type="Gene3D" id="2.60.40.420">
    <property type="entry name" value="Cupredoxins - blue copper proteins"/>
    <property type="match status" value="1"/>
</dbReference>
<keyword evidence="3" id="KW-1185">Reference proteome</keyword>